<name>A0ABX1GQU5_9FLAO</name>
<organism evidence="2 3">
    <name type="scientific">Croceivirga thetidis</name>
    <dbReference type="NCBI Taxonomy" id="2721623"/>
    <lineage>
        <taxon>Bacteria</taxon>
        <taxon>Pseudomonadati</taxon>
        <taxon>Bacteroidota</taxon>
        <taxon>Flavobacteriia</taxon>
        <taxon>Flavobacteriales</taxon>
        <taxon>Flavobacteriaceae</taxon>
        <taxon>Croceivirga</taxon>
    </lineage>
</organism>
<dbReference type="PANTHER" id="PTHR38597">
    <property type="entry name" value="BLL3834 PROTEIN"/>
    <property type="match status" value="1"/>
</dbReference>
<evidence type="ECO:0000313" key="2">
    <source>
        <dbReference type="EMBL" id="NKI31435.1"/>
    </source>
</evidence>
<dbReference type="Proteomes" id="UP000718451">
    <property type="component" value="Unassembled WGS sequence"/>
</dbReference>
<dbReference type="Pfam" id="PF05559">
    <property type="entry name" value="DUF763"/>
    <property type="match status" value="1"/>
</dbReference>
<reference evidence="2 3" key="1">
    <citation type="submission" date="2020-04" db="EMBL/GenBank/DDBJ databases">
        <authorList>
            <person name="Yoon J."/>
        </authorList>
    </citation>
    <scope>NUCLEOTIDE SEQUENCE [LARGE SCALE GENOMIC DNA]</scope>
    <source>
        <strain evidence="2 3">DJ-13</strain>
    </source>
</reference>
<evidence type="ECO:0000256" key="1">
    <source>
        <dbReference type="SAM" id="MobiDB-lite"/>
    </source>
</evidence>
<gene>
    <name evidence="2" type="ORF">HCU67_05725</name>
</gene>
<feature type="region of interest" description="Disordered" evidence="1">
    <location>
        <begin position="373"/>
        <end position="402"/>
    </location>
</feature>
<dbReference type="InterPro" id="IPR008482">
    <property type="entry name" value="DUF763"/>
</dbReference>
<comment type="caution">
    <text evidence="2">The sequence shown here is derived from an EMBL/GenBank/DDBJ whole genome shotgun (WGS) entry which is preliminary data.</text>
</comment>
<evidence type="ECO:0000313" key="3">
    <source>
        <dbReference type="Proteomes" id="UP000718451"/>
    </source>
</evidence>
<protein>
    <submittedName>
        <fullName evidence="2">DUF763 domain-containing protein</fullName>
    </submittedName>
</protein>
<dbReference type="EMBL" id="JAAWWL010000001">
    <property type="protein sequence ID" value="NKI31435.1"/>
    <property type="molecule type" value="Genomic_DNA"/>
</dbReference>
<accession>A0ABX1GQU5</accession>
<dbReference type="PANTHER" id="PTHR38597:SF1">
    <property type="entry name" value="BLL3834 PROTEIN"/>
    <property type="match status" value="1"/>
</dbReference>
<sequence>MPRSGTADLTLHGGHVPPWLLNRMKGLALPMVEAIIQEHGKAGFIERMAHPFWFQSFGTVIGMDWNSSGVTTTVLKVLKQVITPVSKQLGIYVCGGKGKHSLKTPQELLNVGMQTGLNGDELAKASKLSAKVDNTALQDGFQLYIHNFLVTDEGDWTVVQQGMNNKNGKARRYHWHSGSVSNFIKEPHAAVCGENQGKILNLVHKNAENTQNSILEITKEHPDKIAKELPHLIVPSYHNIKAKDVDLKRMGSILWLAQENETQKFEDLLLLKGLGPRTLQSLTLVSEVIYGTPSRFSDPARFAFAHGGKDATPFPVPTKVYDKTISTMKTAVEKAKIGHSDKLKAIKKLSEMAQRAEKDFVPNQNFEALVRKENQESHKYGGRSVFGYAKPPKGRQLDLFED</sequence>
<proteinExistence type="predicted"/>
<dbReference type="RefSeq" id="WP_168551608.1">
    <property type="nucleotide sequence ID" value="NZ_JAAWWL010000001.1"/>
</dbReference>
<keyword evidence="3" id="KW-1185">Reference proteome</keyword>